<proteinExistence type="predicted"/>
<gene>
    <name evidence="1" type="ORF">GCM10007392_35850</name>
</gene>
<organism evidence="1 2">
    <name type="scientific">Saccharospirillum salsuginis</name>
    <dbReference type="NCBI Taxonomy" id="418750"/>
    <lineage>
        <taxon>Bacteria</taxon>
        <taxon>Pseudomonadati</taxon>
        <taxon>Pseudomonadota</taxon>
        <taxon>Gammaproteobacteria</taxon>
        <taxon>Oceanospirillales</taxon>
        <taxon>Saccharospirillaceae</taxon>
        <taxon>Saccharospirillum</taxon>
    </lineage>
</organism>
<dbReference type="AlphaFoldDB" id="A0A918KIA0"/>
<reference evidence="1" key="2">
    <citation type="submission" date="2020-09" db="EMBL/GenBank/DDBJ databases">
        <authorList>
            <person name="Sun Q."/>
            <person name="Kim S."/>
        </authorList>
    </citation>
    <scope>NUCLEOTIDE SEQUENCE</scope>
    <source>
        <strain evidence="1">KCTC 22169</strain>
    </source>
</reference>
<reference evidence="1" key="1">
    <citation type="journal article" date="2014" name="Int. J. Syst. Evol. Microbiol.">
        <title>Complete genome sequence of Corynebacterium casei LMG S-19264T (=DSM 44701T), isolated from a smear-ripened cheese.</title>
        <authorList>
            <consortium name="US DOE Joint Genome Institute (JGI-PGF)"/>
            <person name="Walter F."/>
            <person name="Albersmeier A."/>
            <person name="Kalinowski J."/>
            <person name="Ruckert C."/>
        </authorList>
    </citation>
    <scope>NUCLEOTIDE SEQUENCE</scope>
    <source>
        <strain evidence="1">KCTC 22169</strain>
    </source>
</reference>
<evidence type="ECO:0008006" key="3">
    <source>
        <dbReference type="Google" id="ProtNLM"/>
    </source>
</evidence>
<dbReference type="InterPro" id="IPR021388">
    <property type="entry name" value="DUF3024"/>
</dbReference>
<dbReference type="RefSeq" id="WP_189611228.1">
    <property type="nucleotide sequence ID" value="NZ_BMXR01000009.1"/>
</dbReference>
<dbReference type="Pfam" id="PF11225">
    <property type="entry name" value="DUF3024"/>
    <property type="match status" value="1"/>
</dbReference>
<dbReference type="Proteomes" id="UP000626148">
    <property type="component" value="Unassembled WGS sequence"/>
</dbReference>
<accession>A0A918KIA0</accession>
<dbReference type="EMBL" id="BMXR01000009">
    <property type="protein sequence ID" value="GGX64831.1"/>
    <property type="molecule type" value="Genomic_DNA"/>
</dbReference>
<keyword evidence="2" id="KW-1185">Reference proteome</keyword>
<protein>
    <recommendedName>
        <fullName evidence="3">DUF3024 domain-containing protein</fullName>
    </recommendedName>
</protein>
<comment type="caution">
    <text evidence="1">The sequence shown here is derived from an EMBL/GenBank/DDBJ whole genome shotgun (WGS) entry which is preliminary data.</text>
</comment>
<name>A0A918KIA0_9GAMM</name>
<evidence type="ECO:0000313" key="2">
    <source>
        <dbReference type="Proteomes" id="UP000626148"/>
    </source>
</evidence>
<evidence type="ECO:0000313" key="1">
    <source>
        <dbReference type="EMBL" id="GGX64831.1"/>
    </source>
</evidence>
<sequence length="115" mass="13512">MSSSSQAIRELPEFVQKQAQQALHQFLNHRPNAVQLDGNLHRSAIVVYEVTPHPLTREQVRLPIGLLNWRDNRWRLYFRGTRGRWVAYPDTPSVQRPDPLLDCIAQDELGIFWRQ</sequence>